<keyword evidence="1" id="KW-0812">Transmembrane</keyword>
<comment type="caution">
    <text evidence="2">The sequence shown here is derived from an EMBL/GenBank/DDBJ whole genome shotgun (WGS) entry which is preliminary data.</text>
</comment>
<dbReference type="EMBL" id="JACEEZ010011852">
    <property type="protein sequence ID" value="KAG0721098.1"/>
    <property type="molecule type" value="Genomic_DNA"/>
</dbReference>
<evidence type="ECO:0000313" key="3">
    <source>
        <dbReference type="Proteomes" id="UP000770661"/>
    </source>
</evidence>
<reference evidence="2" key="1">
    <citation type="submission" date="2020-07" db="EMBL/GenBank/DDBJ databases">
        <title>The High-quality genome of the commercially important snow crab, Chionoecetes opilio.</title>
        <authorList>
            <person name="Jeong J.-H."/>
            <person name="Ryu S."/>
        </authorList>
    </citation>
    <scope>NUCLEOTIDE SEQUENCE</scope>
    <source>
        <strain evidence="2">MADBK_172401_WGS</strain>
        <tissue evidence="2">Digestive gland</tissue>
    </source>
</reference>
<feature type="transmembrane region" description="Helical" evidence="1">
    <location>
        <begin position="129"/>
        <end position="151"/>
    </location>
</feature>
<name>A0A8J5CGI5_CHIOP</name>
<gene>
    <name evidence="2" type="ORF">GWK47_047141</name>
</gene>
<accession>A0A8J5CGI5</accession>
<dbReference type="AlphaFoldDB" id="A0A8J5CGI5"/>
<sequence>MVHRFLRRGGLACSMALQIRQGVYGARFPPPQVQNTGAPERGSKARQVPHVRWNVVGSLFCVKYNCVYVAAAGSQTAAVLELETACPHLHQETLTQEVIYLPMVLHRGALLLPDRHHHHRSVREATVPLVRAVATITYIWQGFLVFIFLPLRSSPRWKTGRTCRASITATSPSHHWLWGLCIWPGWRSKGLKTSVKRSAEEIRKLMQQTGLKNHDPTFLRQHSKGTTVNLMLQLSNFLAIQEVENSEADGLKNDPPEISKPI</sequence>
<proteinExistence type="predicted"/>
<organism evidence="2 3">
    <name type="scientific">Chionoecetes opilio</name>
    <name type="common">Atlantic snow crab</name>
    <name type="synonym">Cancer opilio</name>
    <dbReference type="NCBI Taxonomy" id="41210"/>
    <lineage>
        <taxon>Eukaryota</taxon>
        <taxon>Metazoa</taxon>
        <taxon>Ecdysozoa</taxon>
        <taxon>Arthropoda</taxon>
        <taxon>Crustacea</taxon>
        <taxon>Multicrustacea</taxon>
        <taxon>Malacostraca</taxon>
        <taxon>Eumalacostraca</taxon>
        <taxon>Eucarida</taxon>
        <taxon>Decapoda</taxon>
        <taxon>Pleocyemata</taxon>
        <taxon>Brachyura</taxon>
        <taxon>Eubrachyura</taxon>
        <taxon>Majoidea</taxon>
        <taxon>Majidae</taxon>
        <taxon>Chionoecetes</taxon>
    </lineage>
</organism>
<keyword evidence="3" id="KW-1185">Reference proteome</keyword>
<dbReference type="Proteomes" id="UP000770661">
    <property type="component" value="Unassembled WGS sequence"/>
</dbReference>
<keyword evidence="1" id="KW-0472">Membrane</keyword>
<protein>
    <submittedName>
        <fullName evidence="2">Uncharacterized protein</fullName>
    </submittedName>
</protein>
<keyword evidence="1" id="KW-1133">Transmembrane helix</keyword>
<evidence type="ECO:0000256" key="1">
    <source>
        <dbReference type="SAM" id="Phobius"/>
    </source>
</evidence>
<evidence type="ECO:0000313" key="2">
    <source>
        <dbReference type="EMBL" id="KAG0721098.1"/>
    </source>
</evidence>